<dbReference type="Proteomes" id="UP001165960">
    <property type="component" value="Unassembled WGS sequence"/>
</dbReference>
<gene>
    <name evidence="1" type="ORF">DSO57_1037123</name>
</gene>
<reference evidence="1" key="1">
    <citation type="submission" date="2022-04" db="EMBL/GenBank/DDBJ databases">
        <title>Genome of the entomopathogenic fungus Entomophthora muscae.</title>
        <authorList>
            <person name="Elya C."/>
            <person name="Lovett B.R."/>
            <person name="Lee E."/>
            <person name="Macias A.M."/>
            <person name="Hajek A.E."/>
            <person name="De Bivort B.L."/>
            <person name="Kasson M.T."/>
            <person name="De Fine Licht H.H."/>
            <person name="Stajich J.E."/>
        </authorList>
    </citation>
    <scope>NUCLEOTIDE SEQUENCE</scope>
    <source>
        <strain evidence="1">Berkeley</strain>
    </source>
</reference>
<comment type="caution">
    <text evidence="1">The sequence shown here is derived from an EMBL/GenBank/DDBJ whole genome shotgun (WGS) entry which is preliminary data.</text>
</comment>
<accession>A0ACC2T9T2</accession>
<evidence type="ECO:0000313" key="1">
    <source>
        <dbReference type="EMBL" id="KAJ9071419.1"/>
    </source>
</evidence>
<organism evidence="1 2">
    <name type="scientific">Entomophthora muscae</name>
    <dbReference type="NCBI Taxonomy" id="34485"/>
    <lineage>
        <taxon>Eukaryota</taxon>
        <taxon>Fungi</taxon>
        <taxon>Fungi incertae sedis</taxon>
        <taxon>Zoopagomycota</taxon>
        <taxon>Entomophthoromycotina</taxon>
        <taxon>Entomophthoromycetes</taxon>
        <taxon>Entomophthorales</taxon>
        <taxon>Entomophthoraceae</taxon>
        <taxon>Entomophthora</taxon>
    </lineage>
</organism>
<name>A0ACC2T9T2_9FUNG</name>
<evidence type="ECO:0000313" key="2">
    <source>
        <dbReference type="Proteomes" id="UP001165960"/>
    </source>
</evidence>
<keyword evidence="2" id="KW-1185">Reference proteome</keyword>
<sequence>MLVPLSKFVVYTLVPALVMIWCTTPDLWGRISHTLCCVGADPGQFMLLLEDIPGRAQDILATSENVVRSLTCDDLKLTALNPAPLVTPNPTPLPFPPSEILVPLISEEDLDRQELRPKCVTWLLGGMLLMGLDSYFPRLSAVSSLWTPLQAAIPVLHWMVSWWILPPGWELKLVSLAPLSHTYNTKGNSMSFPRTYLTAWINLMVMTICGHYLLIRSNANLTF</sequence>
<dbReference type="EMBL" id="QTSX02003225">
    <property type="protein sequence ID" value="KAJ9071419.1"/>
    <property type="molecule type" value="Genomic_DNA"/>
</dbReference>
<protein>
    <submittedName>
        <fullName evidence="1">Uncharacterized protein</fullName>
    </submittedName>
</protein>
<proteinExistence type="predicted"/>